<name>A0A0B3SML2_9RHOB</name>
<dbReference type="EMBL" id="JSUQ01000015">
    <property type="protein sequence ID" value="KHQ51779.1"/>
    <property type="molecule type" value="Genomic_DNA"/>
</dbReference>
<comment type="caution">
    <text evidence="1">The sequence shown here is derived from an EMBL/GenBank/DDBJ whole genome shotgun (WGS) entry which is preliminary data.</text>
</comment>
<dbReference type="Proteomes" id="UP000030960">
    <property type="component" value="Unassembled WGS sequence"/>
</dbReference>
<keyword evidence="2" id="KW-1185">Reference proteome</keyword>
<evidence type="ECO:0000313" key="1">
    <source>
        <dbReference type="EMBL" id="KHQ51779.1"/>
    </source>
</evidence>
<reference evidence="1 2" key="1">
    <citation type="submission" date="2014-10" db="EMBL/GenBank/DDBJ databases">
        <title>Genome sequence of Ponticoccus sp. strain UMTAT08 isolated from clonal culture of toxic dinoflagellate Alexandrium tamiyavanichii.</title>
        <authorList>
            <person name="Gan H.Y."/>
            <person name="Muhd D.-D."/>
            <person name="Mohd Noor M.E."/>
            <person name="Yeong Y.S."/>
            <person name="Usup G."/>
        </authorList>
    </citation>
    <scope>NUCLEOTIDE SEQUENCE [LARGE SCALE GENOMIC DNA]</scope>
    <source>
        <strain evidence="1 2">UMTAT08</strain>
    </source>
</reference>
<organism evidence="1 2">
    <name type="scientific">Mameliella alba</name>
    <dbReference type="NCBI Taxonomy" id="561184"/>
    <lineage>
        <taxon>Bacteria</taxon>
        <taxon>Pseudomonadati</taxon>
        <taxon>Pseudomonadota</taxon>
        <taxon>Alphaproteobacteria</taxon>
        <taxon>Rhodobacterales</taxon>
        <taxon>Roseobacteraceae</taxon>
        <taxon>Mameliella</taxon>
    </lineage>
</organism>
<proteinExistence type="predicted"/>
<gene>
    <name evidence="1" type="ORF">OA50_03681</name>
</gene>
<sequence length="35" mass="3805">MFRAGAKGALAPFGLFDWRERLDCGLSSFSAAPKM</sequence>
<evidence type="ECO:0000313" key="2">
    <source>
        <dbReference type="Proteomes" id="UP000030960"/>
    </source>
</evidence>
<dbReference type="AlphaFoldDB" id="A0A0B3SML2"/>
<protein>
    <submittedName>
        <fullName evidence="1">Uncharacterized protein</fullName>
    </submittedName>
</protein>
<accession>A0A0B3SML2</accession>